<dbReference type="PRINTS" id="PR00778">
    <property type="entry name" value="HTHARSR"/>
</dbReference>
<reference evidence="5 6" key="1">
    <citation type="submission" date="2023-01" db="EMBL/GenBank/DDBJ databases">
        <title>Bacillus changyiensis sp. nov., isolated from a coastal deposit.</title>
        <authorList>
            <person name="Xiao G."/>
            <person name="Lai Q."/>
            <person name="Hu Z."/>
            <person name="Shao Z."/>
        </authorList>
    </citation>
    <scope>NUCLEOTIDE SEQUENCE [LARGE SCALE GENOMIC DNA]</scope>
    <source>
        <strain evidence="5 6">CLL-7-23</strain>
    </source>
</reference>
<dbReference type="CDD" id="cd00090">
    <property type="entry name" value="HTH_ARSR"/>
    <property type="match status" value="1"/>
</dbReference>
<accession>A0ABT4WZK3</accession>
<organism evidence="5 6">
    <name type="scientific">Bacillus changyiensis</name>
    <dbReference type="NCBI Taxonomy" id="3004103"/>
    <lineage>
        <taxon>Bacteria</taxon>
        <taxon>Bacillati</taxon>
        <taxon>Bacillota</taxon>
        <taxon>Bacilli</taxon>
        <taxon>Bacillales</taxon>
        <taxon>Bacillaceae</taxon>
        <taxon>Bacillus</taxon>
    </lineage>
</organism>
<dbReference type="Pfam" id="PF01022">
    <property type="entry name" value="HTH_5"/>
    <property type="match status" value="1"/>
</dbReference>
<dbReference type="PANTHER" id="PTHR43132">
    <property type="entry name" value="ARSENICAL RESISTANCE OPERON REPRESSOR ARSR-RELATED"/>
    <property type="match status" value="1"/>
</dbReference>
<evidence type="ECO:0000256" key="1">
    <source>
        <dbReference type="ARBA" id="ARBA00023015"/>
    </source>
</evidence>
<dbReference type="InterPro" id="IPR036390">
    <property type="entry name" value="WH_DNA-bd_sf"/>
</dbReference>
<evidence type="ECO:0000259" key="4">
    <source>
        <dbReference type="PROSITE" id="PS50987"/>
    </source>
</evidence>
<evidence type="ECO:0000313" key="5">
    <source>
        <dbReference type="EMBL" id="MDA7025360.1"/>
    </source>
</evidence>
<dbReference type="PANTHER" id="PTHR43132:SF2">
    <property type="entry name" value="ARSENICAL RESISTANCE OPERON REPRESSOR ARSR-RELATED"/>
    <property type="match status" value="1"/>
</dbReference>
<comment type="caution">
    <text evidence="5">The sequence shown here is derived from an EMBL/GenBank/DDBJ whole genome shotgun (WGS) entry which is preliminary data.</text>
</comment>
<feature type="domain" description="HTH arsR-type" evidence="4">
    <location>
        <begin position="20"/>
        <end position="101"/>
    </location>
</feature>
<dbReference type="EMBL" id="JAQKAB010000001">
    <property type="protein sequence ID" value="MDA7025360.1"/>
    <property type="molecule type" value="Genomic_DNA"/>
</dbReference>
<evidence type="ECO:0000313" key="6">
    <source>
        <dbReference type="Proteomes" id="UP001211894"/>
    </source>
</evidence>
<keyword evidence="2" id="KW-0238">DNA-binding</keyword>
<dbReference type="InterPro" id="IPR001845">
    <property type="entry name" value="HTH_ArsR_DNA-bd_dom"/>
</dbReference>
<dbReference type="RefSeq" id="WP_271339226.1">
    <property type="nucleotide sequence ID" value="NZ_JAQKAB010000001.1"/>
</dbReference>
<name>A0ABT4WZK3_9BACI</name>
<proteinExistence type="predicted"/>
<dbReference type="PROSITE" id="PS50987">
    <property type="entry name" value="HTH_ARSR_2"/>
    <property type="match status" value="1"/>
</dbReference>
<gene>
    <name evidence="5" type="ORF">PJ311_01895</name>
</gene>
<keyword evidence="6" id="KW-1185">Reference proteome</keyword>
<dbReference type="SMART" id="SM00418">
    <property type="entry name" value="HTH_ARSR"/>
    <property type="match status" value="1"/>
</dbReference>
<evidence type="ECO:0000256" key="3">
    <source>
        <dbReference type="ARBA" id="ARBA00023163"/>
    </source>
</evidence>
<dbReference type="Gene3D" id="1.10.10.10">
    <property type="entry name" value="Winged helix-like DNA-binding domain superfamily/Winged helix DNA-binding domain"/>
    <property type="match status" value="1"/>
</dbReference>
<keyword evidence="1" id="KW-0805">Transcription regulation</keyword>
<dbReference type="Proteomes" id="UP001211894">
    <property type="component" value="Unassembled WGS sequence"/>
</dbReference>
<dbReference type="NCBIfam" id="NF033788">
    <property type="entry name" value="HTH_metalloreg"/>
    <property type="match status" value="1"/>
</dbReference>
<evidence type="ECO:0000256" key="2">
    <source>
        <dbReference type="ARBA" id="ARBA00023125"/>
    </source>
</evidence>
<protein>
    <submittedName>
        <fullName evidence="5">Metalloregulator ArsR/SmtB family transcription factor</fullName>
    </submittedName>
</protein>
<dbReference type="InterPro" id="IPR051011">
    <property type="entry name" value="Metal_resp_trans_reg"/>
</dbReference>
<dbReference type="SUPFAM" id="SSF46785">
    <property type="entry name" value="Winged helix' DNA-binding domain"/>
    <property type="match status" value="1"/>
</dbReference>
<sequence>MNWSLKSDEVLNQIVADQKFDEKTLLKKADVYKALADPTRLKVLKLLEIEPMCLCELVSALNVPNSTMTHHIRLLERGDLIYSEKVGRNTVFSLQKAVKHV</sequence>
<dbReference type="InterPro" id="IPR036388">
    <property type="entry name" value="WH-like_DNA-bd_sf"/>
</dbReference>
<keyword evidence="3" id="KW-0804">Transcription</keyword>
<dbReference type="InterPro" id="IPR011991">
    <property type="entry name" value="ArsR-like_HTH"/>
</dbReference>